<gene>
    <name evidence="2" type="ORF">ACFSBH_11230</name>
</gene>
<dbReference type="EMBL" id="JBHUDE010000048">
    <property type="protein sequence ID" value="MFD1608229.1"/>
    <property type="molecule type" value="Genomic_DNA"/>
</dbReference>
<accession>A0ABW4HRR4</accession>
<feature type="transmembrane region" description="Helical" evidence="1">
    <location>
        <begin position="28"/>
        <end position="48"/>
    </location>
</feature>
<dbReference type="RefSeq" id="WP_379597564.1">
    <property type="nucleotide sequence ID" value="NZ_JBHUDE010000048.1"/>
</dbReference>
<keyword evidence="1" id="KW-0812">Transmembrane</keyword>
<feature type="transmembrane region" description="Helical" evidence="1">
    <location>
        <begin position="139"/>
        <end position="160"/>
    </location>
</feature>
<comment type="caution">
    <text evidence="2">The sequence shown here is derived from an EMBL/GenBank/DDBJ whole genome shotgun (WGS) entry which is preliminary data.</text>
</comment>
<keyword evidence="1" id="KW-1133">Transmembrane helix</keyword>
<evidence type="ECO:0000256" key="1">
    <source>
        <dbReference type="SAM" id="Phobius"/>
    </source>
</evidence>
<name>A0ABW4HRR4_9BACI</name>
<reference evidence="3" key="1">
    <citation type="journal article" date="2019" name="Int. J. Syst. Evol. Microbiol.">
        <title>The Global Catalogue of Microorganisms (GCM) 10K type strain sequencing project: providing services to taxonomists for standard genome sequencing and annotation.</title>
        <authorList>
            <consortium name="The Broad Institute Genomics Platform"/>
            <consortium name="The Broad Institute Genome Sequencing Center for Infectious Disease"/>
            <person name="Wu L."/>
            <person name="Ma J."/>
        </authorList>
    </citation>
    <scope>NUCLEOTIDE SEQUENCE [LARGE SCALE GENOMIC DNA]</scope>
    <source>
        <strain evidence="3">CGMCC 1.12376</strain>
    </source>
</reference>
<sequence length="206" mass="23802">MSRLSTYKEIPNQKDNRDFINKWERRGVSYWGIVIALAVLVGAAFYSWPLAFRLFFIYIFIGIAYIGFLYIMMGDRVEEPDDWDTTGKTKKLLDLIDYRRHPFSISLIMYSLVIISFLLSKQLGITMHMEVSGNPKYVTSLPVMAFLTSGLMVVSSYVYIINNGDIFGIRKAIQNENKLMLIRFLEMCCCGLTLFIWLVEVIEALV</sequence>
<protein>
    <submittedName>
        <fullName evidence="2">Nucleotidyltransferase</fullName>
    </submittedName>
</protein>
<proteinExistence type="predicted"/>
<organism evidence="2 3">
    <name type="scientific">Oceanobacillus luteolus</name>
    <dbReference type="NCBI Taxonomy" id="1274358"/>
    <lineage>
        <taxon>Bacteria</taxon>
        <taxon>Bacillati</taxon>
        <taxon>Bacillota</taxon>
        <taxon>Bacilli</taxon>
        <taxon>Bacillales</taxon>
        <taxon>Bacillaceae</taxon>
        <taxon>Oceanobacillus</taxon>
    </lineage>
</organism>
<feature type="transmembrane region" description="Helical" evidence="1">
    <location>
        <begin position="54"/>
        <end position="73"/>
    </location>
</feature>
<evidence type="ECO:0000313" key="3">
    <source>
        <dbReference type="Proteomes" id="UP001597221"/>
    </source>
</evidence>
<dbReference type="Proteomes" id="UP001597221">
    <property type="component" value="Unassembled WGS sequence"/>
</dbReference>
<keyword evidence="3" id="KW-1185">Reference proteome</keyword>
<feature type="transmembrane region" description="Helical" evidence="1">
    <location>
        <begin position="101"/>
        <end position="119"/>
    </location>
</feature>
<feature type="transmembrane region" description="Helical" evidence="1">
    <location>
        <begin position="181"/>
        <end position="199"/>
    </location>
</feature>
<keyword evidence="1" id="KW-0472">Membrane</keyword>
<evidence type="ECO:0000313" key="2">
    <source>
        <dbReference type="EMBL" id="MFD1608229.1"/>
    </source>
</evidence>